<dbReference type="PATRIC" id="fig|1150469.3.peg.967"/>
<dbReference type="RefSeq" id="WP_014414107.1">
    <property type="nucleotide sequence ID" value="NC_017059.1"/>
</dbReference>
<dbReference type="AlphaFoldDB" id="H6SRD8"/>
<feature type="chain" id="PRO_5003606729" description="C-type lysozyme inhibitor domain-containing protein" evidence="1">
    <location>
        <begin position="24"/>
        <end position="103"/>
    </location>
</feature>
<reference evidence="2 3" key="1">
    <citation type="submission" date="2012-02" db="EMBL/GenBank/DDBJ databases">
        <title>Shotgun genome sequence of Phaeospirillum photometricum DSM 122.</title>
        <authorList>
            <person name="Duquesne K."/>
            <person name="Sturgis J."/>
        </authorList>
    </citation>
    <scope>NUCLEOTIDE SEQUENCE [LARGE SCALE GENOMIC DNA]</scope>
    <source>
        <strain evidence="3">DSM122</strain>
    </source>
</reference>
<keyword evidence="3" id="KW-1185">Reference proteome</keyword>
<evidence type="ECO:0000313" key="2">
    <source>
        <dbReference type="EMBL" id="CCG07467.1"/>
    </source>
</evidence>
<accession>H6SRD8</accession>
<organism evidence="2 3">
    <name type="scientific">Pararhodospirillum photometricum DSM 122</name>
    <dbReference type="NCBI Taxonomy" id="1150469"/>
    <lineage>
        <taxon>Bacteria</taxon>
        <taxon>Pseudomonadati</taxon>
        <taxon>Pseudomonadota</taxon>
        <taxon>Alphaproteobacteria</taxon>
        <taxon>Rhodospirillales</taxon>
        <taxon>Rhodospirillaceae</taxon>
        <taxon>Pararhodospirillum</taxon>
    </lineage>
</organism>
<dbReference type="EMBL" id="HE663493">
    <property type="protein sequence ID" value="CCG07467.1"/>
    <property type="molecule type" value="Genomic_DNA"/>
</dbReference>
<evidence type="ECO:0000313" key="3">
    <source>
        <dbReference type="Proteomes" id="UP000033220"/>
    </source>
</evidence>
<dbReference type="HOGENOM" id="CLU_2261662_0_0_5"/>
<name>H6SRD8_PARPM</name>
<evidence type="ECO:0000256" key="1">
    <source>
        <dbReference type="SAM" id="SignalP"/>
    </source>
</evidence>
<evidence type="ECO:0008006" key="4">
    <source>
        <dbReference type="Google" id="ProtNLM"/>
    </source>
</evidence>
<protein>
    <recommendedName>
        <fullName evidence="4">C-type lysozyme inhibitor domain-containing protein</fullName>
    </recommendedName>
</protein>
<gene>
    <name evidence="2" type="ORF">RSPPHO_00841</name>
</gene>
<feature type="signal peptide" evidence="1">
    <location>
        <begin position="1"/>
        <end position="23"/>
    </location>
</feature>
<dbReference type="OrthoDB" id="9939511at2"/>
<sequence length="103" mass="10799">MKRMMGMALGLVGLVAFGATASAEDLRSFTCSDGLTFTLKVNDDKKTGELTLAGQKPQAVTREPGSAAEMFTGESVSFYSDGASVSLAYMKGTEQAGTECKKN</sequence>
<dbReference type="Proteomes" id="UP000033220">
    <property type="component" value="Chromosome DSM 122"/>
</dbReference>
<proteinExistence type="predicted"/>
<keyword evidence="1" id="KW-0732">Signal</keyword>
<dbReference type="KEGG" id="rpm:RSPPHO_00841"/>